<gene>
    <name evidence="1" type="ORF">BOKJ2_LOCUS775</name>
</gene>
<dbReference type="EMBL" id="CAJFCW020000001">
    <property type="protein sequence ID" value="CAG9080468.1"/>
    <property type="molecule type" value="Genomic_DNA"/>
</dbReference>
<organism evidence="1 2">
    <name type="scientific">Bursaphelenchus okinawaensis</name>
    <dbReference type="NCBI Taxonomy" id="465554"/>
    <lineage>
        <taxon>Eukaryota</taxon>
        <taxon>Metazoa</taxon>
        <taxon>Ecdysozoa</taxon>
        <taxon>Nematoda</taxon>
        <taxon>Chromadorea</taxon>
        <taxon>Rhabditida</taxon>
        <taxon>Tylenchina</taxon>
        <taxon>Tylenchomorpha</taxon>
        <taxon>Aphelenchoidea</taxon>
        <taxon>Aphelenchoididae</taxon>
        <taxon>Bursaphelenchus</taxon>
    </lineage>
</organism>
<sequence>MAGQTSEIRLKRLIDEHTVENPALNVYSKELEDVLSLLCTEFSKNSDFYQILNEKIFETRVCAAKQFFDGCQAHVASEASTTALEQNIADVHQRNFDSYSDETGPCSSIELMENVKELREIFSRAPTDDFGVASKSNVDNSEKNSVDNQATSLIKKVKGRSNWTLVLMGESEISETGLFDVYNIIVDDISKLISIISSSIGLSAKNIVFYGNKRWFSSCNKENQQSVKDFVLAIIHMFNGLNNPPATKLYWLGFPSFSDGMMVGEEYEGRLGEFNCAMSEIFKEESMFLDFKMFLPYKTGDMSSKPNDQISEDMEEYVITNAMDYLKTKEVTFFTQCSEMNIST</sequence>
<dbReference type="Proteomes" id="UP000783686">
    <property type="component" value="Unassembled WGS sequence"/>
</dbReference>
<evidence type="ECO:0000313" key="1">
    <source>
        <dbReference type="EMBL" id="CAD5206091.1"/>
    </source>
</evidence>
<accession>A0A811JSG3</accession>
<proteinExistence type="predicted"/>
<protein>
    <submittedName>
        <fullName evidence="1">Uncharacterized protein</fullName>
    </submittedName>
</protein>
<dbReference type="Proteomes" id="UP000614601">
    <property type="component" value="Unassembled WGS sequence"/>
</dbReference>
<comment type="caution">
    <text evidence="1">The sequence shown here is derived from an EMBL/GenBank/DDBJ whole genome shotgun (WGS) entry which is preliminary data.</text>
</comment>
<dbReference type="AlphaFoldDB" id="A0A811JSG3"/>
<evidence type="ECO:0000313" key="2">
    <source>
        <dbReference type="Proteomes" id="UP000614601"/>
    </source>
</evidence>
<keyword evidence="2" id="KW-1185">Reference proteome</keyword>
<dbReference type="EMBL" id="CAJFDH010000001">
    <property type="protein sequence ID" value="CAD5206091.1"/>
    <property type="molecule type" value="Genomic_DNA"/>
</dbReference>
<reference evidence="1" key="1">
    <citation type="submission" date="2020-09" db="EMBL/GenBank/DDBJ databases">
        <authorList>
            <person name="Kikuchi T."/>
        </authorList>
    </citation>
    <scope>NUCLEOTIDE SEQUENCE</scope>
    <source>
        <strain evidence="1">SH1</strain>
    </source>
</reference>
<name>A0A811JSG3_9BILA</name>